<feature type="chain" id="PRO_5046783214" evidence="2">
    <location>
        <begin position="22"/>
        <end position="346"/>
    </location>
</feature>
<dbReference type="NCBIfam" id="TIGR01730">
    <property type="entry name" value="RND_mfp"/>
    <property type="match status" value="1"/>
</dbReference>
<dbReference type="Proteomes" id="UP001160625">
    <property type="component" value="Unassembled WGS sequence"/>
</dbReference>
<evidence type="ECO:0000259" key="3">
    <source>
        <dbReference type="Pfam" id="PF25919"/>
    </source>
</evidence>
<evidence type="ECO:0000313" key="6">
    <source>
        <dbReference type="Proteomes" id="UP001160625"/>
    </source>
</evidence>
<dbReference type="RefSeq" id="WP_281044097.1">
    <property type="nucleotide sequence ID" value="NZ_JARYGZ010000001.1"/>
</dbReference>
<keyword evidence="6" id="KW-1185">Reference proteome</keyword>
<reference evidence="5" key="1">
    <citation type="submission" date="2023-04" db="EMBL/GenBank/DDBJ databases">
        <title>Sphingomonas sp. MAHUQ-71 isolated from rice field.</title>
        <authorList>
            <person name="Huq M.A."/>
        </authorList>
    </citation>
    <scope>NUCLEOTIDE SEQUENCE</scope>
    <source>
        <strain evidence="5">MAHUQ-71</strain>
    </source>
</reference>
<feature type="signal peptide" evidence="2">
    <location>
        <begin position="1"/>
        <end position="21"/>
    </location>
</feature>
<evidence type="ECO:0000259" key="4">
    <source>
        <dbReference type="Pfam" id="PF25989"/>
    </source>
</evidence>
<dbReference type="Gene3D" id="2.40.420.20">
    <property type="match status" value="1"/>
</dbReference>
<evidence type="ECO:0000256" key="2">
    <source>
        <dbReference type="SAM" id="SignalP"/>
    </source>
</evidence>
<comment type="caution">
    <text evidence="5">The sequence shown here is derived from an EMBL/GenBank/DDBJ whole genome shotgun (WGS) entry which is preliminary data.</text>
</comment>
<evidence type="ECO:0000313" key="5">
    <source>
        <dbReference type="EMBL" id="MDH7638819.1"/>
    </source>
</evidence>
<evidence type="ECO:0000256" key="1">
    <source>
        <dbReference type="ARBA" id="ARBA00009477"/>
    </source>
</evidence>
<dbReference type="SUPFAM" id="SSF111369">
    <property type="entry name" value="HlyD-like secretion proteins"/>
    <property type="match status" value="1"/>
</dbReference>
<comment type="similarity">
    <text evidence="1">Belongs to the membrane fusion protein (MFP) (TC 8.A.1) family.</text>
</comment>
<name>A0ABT6N0I3_9SPHN</name>
<accession>A0ABT6N0I3</accession>
<dbReference type="Gene3D" id="2.40.30.170">
    <property type="match status" value="1"/>
</dbReference>
<dbReference type="PROSITE" id="PS51257">
    <property type="entry name" value="PROKAR_LIPOPROTEIN"/>
    <property type="match status" value="1"/>
</dbReference>
<gene>
    <name evidence="5" type="ORF">QGN17_08755</name>
</gene>
<dbReference type="InterPro" id="IPR058790">
    <property type="entry name" value="BSH_CusB"/>
</dbReference>
<dbReference type="PANTHER" id="PTHR30469">
    <property type="entry name" value="MULTIDRUG RESISTANCE PROTEIN MDTA"/>
    <property type="match status" value="1"/>
</dbReference>
<dbReference type="Pfam" id="PF25919">
    <property type="entry name" value="BSH_CusB"/>
    <property type="match status" value="1"/>
</dbReference>
<dbReference type="Pfam" id="PF25989">
    <property type="entry name" value="YknX_C"/>
    <property type="match status" value="1"/>
</dbReference>
<feature type="domain" description="CusB-like barrel-sandwich hybrid" evidence="3">
    <location>
        <begin position="67"/>
        <end position="189"/>
    </location>
</feature>
<dbReference type="InterPro" id="IPR006143">
    <property type="entry name" value="RND_pump_MFP"/>
</dbReference>
<dbReference type="EMBL" id="JARYGZ010000001">
    <property type="protein sequence ID" value="MDH7638819.1"/>
    <property type="molecule type" value="Genomic_DNA"/>
</dbReference>
<dbReference type="InterPro" id="IPR058637">
    <property type="entry name" value="YknX-like_C"/>
</dbReference>
<organism evidence="5 6">
    <name type="scientific">Sphingomonas oryzagri</name>
    <dbReference type="NCBI Taxonomy" id="3042314"/>
    <lineage>
        <taxon>Bacteria</taxon>
        <taxon>Pseudomonadati</taxon>
        <taxon>Pseudomonadota</taxon>
        <taxon>Alphaproteobacteria</taxon>
        <taxon>Sphingomonadales</taxon>
        <taxon>Sphingomonadaceae</taxon>
        <taxon>Sphingomonas</taxon>
    </lineage>
</organism>
<keyword evidence="2" id="KW-0732">Signal</keyword>
<feature type="domain" description="YknX-like C-terminal permuted SH3-like" evidence="4">
    <location>
        <begin position="273"/>
        <end position="340"/>
    </location>
</feature>
<dbReference type="Gene3D" id="2.40.50.100">
    <property type="match status" value="1"/>
</dbReference>
<dbReference type="PANTHER" id="PTHR30469:SF38">
    <property type="entry name" value="HLYD FAMILY SECRETION PROTEIN"/>
    <property type="match status" value="1"/>
</dbReference>
<protein>
    <submittedName>
        <fullName evidence="5">Efflux RND transporter periplasmic adaptor subunit</fullName>
    </submittedName>
</protein>
<sequence>MTRTIALIPLLLLAGCGSGGGGGDAGDKADPVARVRTAPATMGATAEQTIIYGATEAGPGGERSLIAPAEAIVDRILAPNGTVVRAGQVVATLNPSRTTATDMAKASADAASSAAAYARAKRLRADGLASDADVETARAAAETARATLANFGIGRGGMALRAPMAGVVQALSARTGDQVAAGATVASIAVKGNLRARFGIDPAIAQRVRIGQPLELSSVSGSSHAMIAVDGLDTQVDPTTRLASVYGDVPAGFEVGPGEAVRGSLSLAAKSDGITIPYGALLDDGGRSYVFVIRGGVAHEQDVSPGNSTGDRIQILKGLSAGDKVVTVGGTALEDGMKVSEQGAAQ</sequence>
<proteinExistence type="inferred from homology"/>
<dbReference type="Gene3D" id="1.10.287.470">
    <property type="entry name" value="Helix hairpin bin"/>
    <property type="match status" value="1"/>
</dbReference>